<dbReference type="PROSITE" id="PS50893">
    <property type="entry name" value="ABC_TRANSPORTER_2"/>
    <property type="match status" value="2"/>
</dbReference>
<keyword evidence="4 7" id="KW-0067">ATP-binding</keyword>
<comment type="caution">
    <text evidence="7">The sequence shown here is derived from an EMBL/GenBank/DDBJ whole genome shotgun (WGS) entry which is preliminary data.</text>
</comment>
<dbReference type="InterPro" id="IPR027417">
    <property type="entry name" value="P-loop_NTPase"/>
</dbReference>
<evidence type="ECO:0000256" key="3">
    <source>
        <dbReference type="ARBA" id="ARBA00022741"/>
    </source>
</evidence>
<dbReference type="GO" id="GO:0016020">
    <property type="term" value="C:membrane"/>
    <property type="evidence" value="ECO:0007669"/>
    <property type="project" value="InterPro"/>
</dbReference>
<dbReference type="InterPro" id="IPR017871">
    <property type="entry name" value="ABC_transporter-like_CS"/>
</dbReference>
<reference evidence="7 8" key="1">
    <citation type="submission" date="2019-12" db="EMBL/GenBank/DDBJ databases">
        <authorList>
            <person name="Feng G."/>
            <person name="Zhu H."/>
        </authorList>
    </citation>
    <scope>NUCLEOTIDE SEQUENCE [LARGE SCALE GENOMIC DNA]</scope>
    <source>
        <strain evidence="7 8">FGD1</strain>
    </source>
</reference>
<dbReference type="PROSITE" id="PS00211">
    <property type="entry name" value="ABC_TRANSPORTER_1"/>
    <property type="match status" value="1"/>
</dbReference>
<feature type="domain" description="ABC transporter" evidence="6">
    <location>
        <begin position="10"/>
        <end position="240"/>
    </location>
</feature>
<dbReference type="InterPro" id="IPR050611">
    <property type="entry name" value="ABCF"/>
</dbReference>
<organism evidence="7 8">
    <name type="scientific">Novosphingobium silvae</name>
    <dbReference type="NCBI Taxonomy" id="2692619"/>
    <lineage>
        <taxon>Bacteria</taxon>
        <taxon>Pseudomonadati</taxon>
        <taxon>Pseudomonadota</taxon>
        <taxon>Alphaproteobacteria</taxon>
        <taxon>Sphingomonadales</taxon>
        <taxon>Sphingomonadaceae</taxon>
        <taxon>Novosphingobium</taxon>
    </lineage>
</organism>
<evidence type="ECO:0000256" key="1">
    <source>
        <dbReference type="ARBA" id="ARBA00022448"/>
    </source>
</evidence>
<dbReference type="GO" id="GO:0055085">
    <property type="term" value="P:transmembrane transport"/>
    <property type="evidence" value="ECO:0007669"/>
    <property type="project" value="InterPro"/>
</dbReference>
<evidence type="ECO:0000256" key="4">
    <source>
        <dbReference type="ARBA" id="ARBA00022840"/>
    </source>
</evidence>
<name>A0A7X4K6L7_9SPHN</name>
<gene>
    <name evidence="7" type="ORF">GR702_04780</name>
</gene>
<dbReference type="AlphaFoldDB" id="A0A7X4K6L7"/>
<dbReference type="RefSeq" id="WP_160984813.1">
    <property type="nucleotide sequence ID" value="NZ_WVTD01000002.1"/>
</dbReference>
<dbReference type="PANTHER" id="PTHR19211">
    <property type="entry name" value="ATP-BINDING TRANSPORT PROTEIN-RELATED"/>
    <property type="match status" value="1"/>
</dbReference>
<dbReference type="EMBL" id="WVTD01000002">
    <property type="protein sequence ID" value="MYL97087.1"/>
    <property type="molecule type" value="Genomic_DNA"/>
</dbReference>
<dbReference type="Pfam" id="PF00005">
    <property type="entry name" value="ABC_tran"/>
    <property type="match status" value="2"/>
</dbReference>
<dbReference type="GO" id="GO:0016887">
    <property type="term" value="F:ATP hydrolysis activity"/>
    <property type="evidence" value="ECO:0007669"/>
    <property type="project" value="InterPro"/>
</dbReference>
<proteinExistence type="predicted"/>
<feature type="domain" description="ABC transporter" evidence="6">
    <location>
        <begin position="342"/>
        <end position="529"/>
    </location>
</feature>
<dbReference type="SUPFAM" id="SSF52540">
    <property type="entry name" value="P-loop containing nucleoside triphosphate hydrolases"/>
    <property type="match status" value="2"/>
</dbReference>
<dbReference type="CDD" id="cd03221">
    <property type="entry name" value="ABCF_EF-3"/>
    <property type="match status" value="1"/>
</dbReference>
<keyword evidence="8" id="KW-1185">Reference proteome</keyword>
<dbReference type="InterPro" id="IPR003439">
    <property type="entry name" value="ABC_transporter-like_ATP-bd"/>
</dbReference>
<dbReference type="CDD" id="cd03225">
    <property type="entry name" value="ABC_cobalt_CbiO_domain1"/>
    <property type="match status" value="1"/>
</dbReference>
<sequence>MPATPPAFSISLSHLTWSAPDGQRVVDDLTLDFGRERTGLVGRNGVGKSTLLKLVAGQLIPAKGTVTVHGSIAAMRQIVQIEPGETLADLLGVAGDLALLRRAEAGTATLDELDAADWSLGARVEEALAQMGLAAPPETPLAHLSGGQRTRAALAGMLLARPDFMLLDEPTNDLDRDGRRAVIQMLRGWRAGAVVVSHDRELLEEMDAIVELTKLGAARFGGNWSHYRERKAIELAGARHDLAVAERARSEAARKAQVTAERQQRRDAAGSRNAARGGMPRILMGARRERAQNSGAGNVRLAERQRGEVDRAVEQARERIERTPPLAIAVASTGLAPSQRLLTLEHVTAGYGGAPVLRDVSLTMVGPERVAIIGANGSGKSTLLRVVAGELAPLAGRATRHVAFAMLDQRVSLLDRAATLAENFGRINPGVSGNACRAALARFGFRAGGGDRLAATLSGGQMLRAALACALGNPAPPPLLILDEPTNHLDIDTVAALEAALAAYDGGLLVVSHDARFLQNIGVTREIAL</sequence>
<accession>A0A7X4K6L7</accession>
<evidence type="ECO:0000256" key="2">
    <source>
        <dbReference type="ARBA" id="ARBA00022737"/>
    </source>
</evidence>
<dbReference type="SMART" id="SM00382">
    <property type="entry name" value="AAA"/>
    <property type="match status" value="2"/>
</dbReference>
<dbReference type="InterPro" id="IPR003593">
    <property type="entry name" value="AAA+_ATPase"/>
</dbReference>
<dbReference type="InterPro" id="IPR015856">
    <property type="entry name" value="ABC_transpr_CbiO/EcfA_su"/>
</dbReference>
<evidence type="ECO:0000313" key="7">
    <source>
        <dbReference type="EMBL" id="MYL97087.1"/>
    </source>
</evidence>
<dbReference type="Proteomes" id="UP000465810">
    <property type="component" value="Unassembled WGS sequence"/>
</dbReference>
<keyword evidence="2" id="KW-0677">Repeat</keyword>
<dbReference type="FunFam" id="3.40.50.300:FF:001320">
    <property type="entry name" value="Heme ABC transporter ATP-binding protein"/>
    <property type="match status" value="1"/>
</dbReference>
<feature type="region of interest" description="Disordered" evidence="5">
    <location>
        <begin position="253"/>
        <end position="278"/>
    </location>
</feature>
<keyword evidence="3" id="KW-0547">Nucleotide-binding</keyword>
<evidence type="ECO:0000259" key="6">
    <source>
        <dbReference type="PROSITE" id="PS50893"/>
    </source>
</evidence>
<protein>
    <submittedName>
        <fullName evidence="7">ATP-binding cassette domain-containing protein</fullName>
    </submittedName>
</protein>
<dbReference type="GO" id="GO:0005524">
    <property type="term" value="F:ATP binding"/>
    <property type="evidence" value="ECO:0007669"/>
    <property type="project" value="UniProtKB-KW"/>
</dbReference>
<dbReference type="Gene3D" id="3.40.50.300">
    <property type="entry name" value="P-loop containing nucleotide triphosphate hydrolases"/>
    <property type="match status" value="2"/>
</dbReference>
<dbReference type="PANTHER" id="PTHR19211:SF6">
    <property type="entry name" value="BLL7188 PROTEIN"/>
    <property type="match status" value="1"/>
</dbReference>
<evidence type="ECO:0000256" key="5">
    <source>
        <dbReference type="SAM" id="MobiDB-lite"/>
    </source>
</evidence>
<evidence type="ECO:0000313" key="8">
    <source>
        <dbReference type="Proteomes" id="UP000465810"/>
    </source>
</evidence>
<keyword evidence="1" id="KW-0813">Transport</keyword>